<dbReference type="InterPro" id="IPR039422">
    <property type="entry name" value="MarR/SlyA-like"/>
</dbReference>
<name>A0ABW4GGU2_9ACTN</name>
<dbReference type="Pfam" id="PF01047">
    <property type="entry name" value="MarR"/>
    <property type="match status" value="1"/>
</dbReference>
<feature type="domain" description="HTH marR-type" evidence="1">
    <location>
        <begin position="11"/>
        <end position="148"/>
    </location>
</feature>
<comment type="caution">
    <text evidence="2">The sequence shown here is derived from an EMBL/GenBank/DDBJ whole genome shotgun (WGS) entry which is preliminary data.</text>
</comment>
<reference evidence="3" key="1">
    <citation type="journal article" date="2019" name="Int. J. Syst. Evol. Microbiol.">
        <title>The Global Catalogue of Microorganisms (GCM) 10K type strain sequencing project: providing services to taxonomists for standard genome sequencing and annotation.</title>
        <authorList>
            <consortium name="The Broad Institute Genomics Platform"/>
            <consortium name="The Broad Institute Genome Sequencing Center for Infectious Disease"/>
            <person name="Wu L."/>
            <person name="Ma J."/>
        </authorList>
    </citation>
    <scope>NUCLEOTIDE SEQUENCE [LARGE SCALE GENOMIC DNA]</scope>
    <source>
        <strain evidence="3">CGMCC 1.15399</strain>
    </source>
</reference>
<sequence length="169" mass="18964">MAETHTLEPEEWEFWDTWMRAQRLLARELDRGLQRDCGISKAEFSVLVTLWQAPLGREMRVGELSESLDWEKSRVSHLLTRMENRGFVERTQSGADGRRTGIGLTVKGRQAAQNAILVHAGNVRRYFLDSLTPEQAAAIRTWSEQMIDHIEPYGGEGPATSQGGVAGPS</sequence>
<accession>A0ABW4GGU2</accession>
<dbReference type="PANTHER" id="PTHR33164:SF99">
    <property type="entry name" value="MARR FAMILY REGULATORY PROTEIN"/>
    <property type="match status" value="1"/>
</dbReference>
<dbReference type="PANTHER" id="PTHR33164">
    <property type="entry name" value="TRANSCRIPTIONAL REGULATOR, MARR FAMILY"/>
    <property type="match status" value="1"/>
</dbReference>
<evidence type="ECO:0000259" key="1">
    <source>
        <dbReference type="PROSITE" id="PS50995"/>
    </source>
</evidence>
<dbReference type="RefSeq" id="WP_219534553.1">
    <property type="nucleotide sequence ID" value="NZ_JAHKRM010000022.1"/>
</dbReference>
<dbReference type="SMART" id="SM00347">
    <property type="entry name" value="HTH_MARR"/>
    <property type="match status" value="1"/>
</dbReference>
<dbReference type="Proteomes" id="UP001597097">
    <property type="component" value="Unassembled WGS sequence"/>
</dbReference>
<gene>
    <name evidence="2" type="ORF">ACFSJ0_31315</name>
</gene>
<keyword evidence="3" id="KW-1185">Reference proteome</keyword>
<dbReference type="InterPro" id="IPR000835">
    <property type="entry name" value="HTH_MarR-typ"/>
</dbReference>
<dbReference type="PROSITE" id="PS50995">
    <property type="entry name" value="HTH_MARR_2"/>
    <property type="match status" value="1"/>
</dbReference>
<evidence type="ECO:0000313" key="2">
    <source>
        <dbReference type="EMBL" id="MFD1541576.1"/>
    </source>
</evidence>
<dbReference type="EMBL" id="JBHUCM010000029">
    <property type="protein sequence ID" value="MFD1541576.1"/>
    <property type="molecule type" value="Genomic_DNA"/>
</dbReference>
<proteinExistence type="predicted"/>
<organism evidence="2 3">
    <name type="scientific">Nonomuraea guangzhouensis</name>
    <dbReference type="NCBI Taxonomy" id="1291555"/>
    <lineage>
        <taxon>Bacteria</taxon>
        <taxon>Bacillati</taxon>
        <taxon>Actinomycetota</taxon>
        <taxon>Actinomycetes</taxon>
        <taxon>Streptosporangiales</taxon>
        <taxon>Streptosporangiaceae</taxon>
        <taxon>Nonomuraea</taxon>
    </lineage>
</organism>
<protein>
    <submittedName>
        <fullName evidence="2">MarR family winged helix-turn-helix transcriptional regulator</fullName>
    </submittedName>
</protein>
<evidence type="ECO:0000313" key="3">
    <source>
        <dbReference type="Proteomes" id="UP001597097"/>
    </source>
</evidence>